<dbReference type="Proteomes" id="UP000694300">
    <property type="component" value="Unassembled WGS sequence"/>
</dbReference>
<dbReference type="RefSeq" id="WP_218590585.1">
    <property type="nucleotide sequence ID" value="NZ_JADQDE010000295.1"/>
</dbReference>
<keyword evidence="7" id="KW-0067">ATP-binding</keyword>
<comment type="caution">
    <text evidence="7">The sequence shown here is derived from an EMBL/GenBank/DDBJ whole genome shotgun (WGS) entry which is preliminary data.</text>
</comment>
<dbReference type="InterPro" id="IPR050388">
    <property type="entry name" value="ABC_Ni/Peptide_Import"/>
</dbReference>
<evidence type="ECO:0000313" key="7">
    <source>
        <dbReference type="EMBL" id="MBW0126727.1"/>
    </source>
</evidence>
<dbReference type="SMART" id="SM00382">
    <property type="entry name" value="AAA"/>
    <property type="match status" value="2"/>
</dbReference>
<keyword evidence="3" id="KW-0813">Transport</keyword>
<dbReference type="PROSITE" id="PS00211">
    <property type="entry name" value="ABC_TRANSPORTER_1"/>
    <property type="match status" value="1"/>
</dbReference>
<evidence type="ECO:0000256" key="2">
    <source>
        <dbReference type="ARBA" id="ARBA00005417"/>
    </source>
</evidence>
<evidence type="ECO:0000313" key="8">
    <source>
        <dbReference type="Proteomes" id="UP000694300"/>
    </source>
</evidence>
<dbReference type="Pfam" id="PF00005">
    <property type="entry name" value="ABC_tran"/>
    <property type="match status" value="2"/>
</dbReference>
<sequence length="477" mass="49412">MSAPLVVEGLTVHYPDGHRALHGLDLRVGAHERWALVGRSGSGKTTLVRAVLGLLPSGSRATGSVRVGGTEVLGAPERVLRGLRGLVAGYVPQDPFAACDPLRAVGHHVAEAWTAHRRTPPAGAVVDGLTGVGIADAAARAVQRPHQWSGGMLQRATLLAATAHDPLLTLADEPTSALDADLADDVLALVRRRCGALLLISHDLALVARHADSVLVLDGGRAVERGPAADLLTAPAVAETRRLVAASAPVARRASPSAAAAGEPVARVEDVSRRYRHAGGEVVAVDGVTLAVRPGEVVGVVGRSGSGKSTLVRLLGGMEKPDSGTTVLGGTRPGYVMPVFQDPVASLDRRWTLWRTLTEPLSARGERHGRARRRALAAAALERVGLSGVDPDRLPGSLSVGQAQRVAVARALAADPALLVADEPTASLDVAAAAAVTDLLRGIADAGTAMLVVSHDERRLASYADRVVRMRDGRLVG</sequence>
<feature type="domain" description="ABC transporter" evidence="6">
    <location>
        <begin position="266"/>
        <end position="476"/>
    </location>
</feature>
<comment type="subcellular location">
    <subcellularLocation>
        <location evidence="1">Cell membrane</location>
        <topology evidence="1">Peripheral membrane protein</topology>
    </subcellularLocation>
</comment>
<organism evidence="7 8">
    <name type="scientific">Pseudonocardia oceani</name>
    <dbReference type="NCBI Taxonomy" id="2792013"/>
    <lineage>
        <taxon>Bacteria</taxon>
        <taxon>Bacillati</taxon>
        <taxon>Actinomycetota</taxon>
        <taxon>Actinomycetes</taxon>
        <taxon>Pseudonocardiales</taxon>
        <taxon>Pseudonocardiaceae</taxon>
        <taxon>Pseudonocardia</taxon>
    </lineage>
</organism>
<evidence type="ECO:0000259" key="6">
    <source>
        <dbReference type="PROSITE" id="PS50893"/>
    </source>
</evidence>
<name>A0ABS6U3B3_9PSEU</name>
<feature type="domain" description="ABC transporter" evidence="6">
    <location>
        <begin position="5"/>
        <end position="244"/>
    </location>
</feature>
<accession>A0ABS6U3B3</accession>
<evidence type="ECO:0000256" key="3">
    <source>
        <dbReference type="ARBA" id="ARBA00022448"/>
    </source>
</evidence>
<dbReference type="InterPro" id="IPR003593">
    <property type="entry name" value="AAA+_ATPase"/>
</dbReference>
<dbReference type="InterPro" id="IPR003439">
    <property type="entry name" value="ABC_transporter-like_ATP-bd"/>
</dbReference>
<keyword evidence="4" id="KW-1003">Cell membrane</keyword>
<protein>
    <submittedName>
        <fullName evidence="7">ABC transporter ATP-binding protein</fullName>
    </submittedName>
</protein>
<dbReference type="InterPro" id="IPR017871">
    <property type="entry name" value="ABC_transporter-like_CS"/>
</dbReference>
<dbReference type="PROSITE" id="PS50893">
    <property type="entry name" value="ABC_TRANSPORTER_2"/>
    <property type="match status" value="2"/>
</dbReference>
<evidence type="ECO:0000256" key="4">
    <source>
        <dbReference type="ARBA" id="ARBA00022475"/>
    </source>
</evidence>
<dbReference type="GO" id="GO:0005524">
    <property type="term" value="F:ATP binding"/>
    <property type="evidence" value="ECO:0007669"/>
    <property type="project" value="UniProtKB-KW"/>
</dbReference>
<evidence type="ECO:0000256" key="5">
    <source>
        <dbReference type="ARBA" id="ARBA00023136"/>
    </source>
</evidence>
<gene>
    <name evidence="7" type="ORF">I4I82_03405</name>
</gene>
<dbReference type="PANTHER" id="PTHR43297:SF2">
    <property type="entry name" value="DIPEPTIDE TRANSPORT ATP-BINDING PROTEIN DPPD"/>
    <property type="match status" value="1"/>
</dbReference>
<keyword evidence="8" id="KW-1185">Reference proteome</keyword>
<dbReference type="PANTHER" id="PTHR43297">
    <property type="entry name" value="OLIGOPEPTIDE TRANSPORT ATP-BINDING PROTEIN APPD"/>
    <property type="match status" value="1"/>
</dbReference>
<dbReference type="EMBL" id="JADQDF010000001">
    <property type="protein sequence ID" value="MBW0126727.1"/>
    <property type="molecule type" value="Genomic_DNA"/>
</dbReference>
<proteinExistence type="inferred from homology"/>
<evidence type="ECO:0000256" key="1">
    <source>
        <dbReference type="ARBA" id="ARBA00004202"/>
    </source>
</evidence>
<keyword evidence="5" id="KW-0472">Membrane</keyword>
<reference evidence="7 8" key="1">
    <citation type="submission" date="2020-11" db="EMBL/GenBank/DDBJ databases">
        <title>Pseudonocardia abyssalis sp. nov. and Pseudonocardia oceani sp. nov., description and phylogenomic analysis of two novel actinomycetes isolated from the deep Southern Ocean.</title>
        <authorList>
            <person name="Parra J."/>
        </authorList>
    </citation>
    <scope>NUCLEOTIDE SEQUENCE [LARGE SCALE GENOMIC DNA]</scope>
    <source>
        <strain evidence="8">KRD185</strain>
    </source>
</reference>
<comment type="similarity">
    <text evidence="2">Belongs to the ABC transporter superfamily.</text>
</comment>
<keyword evidence="7" id="KW-0547">Nucleotide-binding</keyword>